<evidence type="ECO:0000313" key="7">
    <source>
        <dbReference type="Proteomes" id="UP000193986"/>
    </source>
</evidence>
<keyword evidence="4" id="KW-0788">Thiol protease</keyword>
<evidence type="ECO:0000313" key="6">
    <source>
        <dbReference type="EMBL" id="ORY22909.1"/>
    </source>
</evidence>
<sequence length="245" mass="27610">MVHDTRWWLVSAAERQEVMTCMDSLESFQCRPARSLSDLRPVSNLSHDSFKRLDPGPSRWLNDECIDAYLSMMTQGISYECCLIQLIIQRGYEDVGMDRWQNKTVELFSRSVILLPINVDNAHWVAAAIYPQLKTVVYYDPLLVGVVKHPPSVIINVYDFLDAETSARGSGQLHLADWKTVVLAEAPHQVNGSDCGVYVLLGLVEMSRGFPWQGGADWKWGRPGDSSDLRLCIAHELLMGSLIAR</sequence>
<keyword evidence="3" id="KW-0378">Hydrolase</keyword>
<dbReference type="GO" id="GO:0006508">
    <property type="term" value="P:proteolysis"/>
    <property type="evidence" value="ECO:0007669"/>
    <property type="project" value="UniProtKB-KW"/>
</dbReference>
<evidence type="ECO:0000256" key="3">
    <source>
        <dbReference type="ARBA" id="ARBA00022801"/>
    </source>
</evidence>
<dbReference type="Proteomes" id="UP000193986">
    <property type="component" value="Unassembled WGS sequence"/>
</dbReference>
<evidence type="ECO:0000256" key="2">
    <source>
        <dbReference type="ARBA" id="ARBA00022670"/>
    </source>
</evidence>
<dbReference type="GO" id="GO:0016929">
    <property type="term" value="F:deSUMOylase activity"/>
    <property type="evidence" value="ECO:0007669"/>
    <property type="project" value="TreeGrafter"/>
</dbReference>
<name>A0A1Y2AK17_9TREE</name>
<dbReference type="PANTHER" id="PTHR12606">
    <property type="entry name" value="SENTRIN/SUMO-SPECIFIC PROTEASE"/>
    <property type="match status" value="1"/>
</dbReference>
<dbReference type="GO" id="GO:0005634">
    <property type="term" value="C:nucleus"/>
    <property type="evidence" value="ECO:0007669"/>
    <property type="project" value="TreeGrafter"/>
</dbReference>
<dbReference type="InterPro" id="IPR038765">
    <property type="entry name" value="Papain-like_cys_pep_sf"/>
</dbReference>
<protein>
    <recommendedName>
        <fullName evidence="5">Ubiquitin-like protease family profile domain-containing protein</fullName>
    </recommendedName>
</protein>
<dbReference type="PROSITE" id="PS50600">
    <property type="entry name" value="ULP_PROTEASE"/>
    <property type="match status" value="1"/>
</dbReference>
<dbReference type="SUPFAM" id="SSF54001">
    <property type="entry name" value="Cysteine proteinases"/>
    <property type="match status" value="1"/>
</dbReference>
<dbReference type="EMBL" id="MCFC01000086">
    <property type="protein sequence ID" value="ORY22909.1"/>
    <property type="molecule type" value="Genomic_DNA"/>
</dbReference>
<keyword evidence="2" id="KW-0645">Protease</keyword>
<dbReference type="InParanoid" id="A0A1Y2AK17"/>
<evidence type="ECO:0000259" key="5">
    <source>
        <dbReference type="PROSITE" id="PS50600"/>
    </source>
</evidence>
<evidence type="ECO:0000256" key="1">
    <source>
        <dbReference type="ARBA" id="ARBA00005234"/>
    </source>
</evidence>
<evidence type="ECO:0000256" key="4">
    <source>
        <dbReference type="ARBA" id="ARBA00022807"/>
    </source>
</evidence>
<dbReference type="Pfam" id="PF02902">
    <property type="entry name" value="Peptidase_C48"/>
    <property type="match status" value="1"/>
</dbReference>
<dbReference type="OrthoDB" id="1939479at2759"/>
<feature type="domain" description="Ubiquitin-like protease family profile" evidence="5">
    <location>
        <begin position="43"/>
        <end position="206"/>
    </location>
</feature>
<dbReference type="STRING" id="71784.A0A1Y2AK17"/>
<reference evidence="6 7" key="1">
    <citation type="submission" date="2016-07" db="EMBL/GenBank/DDBJ databases">
        <title>Pervasive Adenine N6-methylation of Active Genes in Fungi.</title>
        <authorList>
            <consortium name="DOE Joint Genome Institute"/>
            <person name="Mondo S.J."/>
            <person name="Dannebaum R.O."/>
            <person name="Kuo R.C."/>
            <person name="Labutti K."/>
            <person name="Haridas S."/>
            <person name="Kuo A."/>
            <person name="Salamov A."/>
            <person name="Ahrendt S.R."/>
            <person name="Lipzen A."/>
            <person name="Sullivan W."/>
            <person name="Andreopoulos W.B."/>
            <person name="Clum A."/>
            <person name="Lindquist E."/>
            <person name="Daum C."/>
            <person name="Ramamoorthy G.K."/>
            <person name="Gryganskyi A."/>
            <person name="Culley D."/>
            <person name="Magnuson J.K."/>
            <person name="James T.Y."/>
            <person name="O'Malley M.A."/>
            <person name="Stajich J.E."/>
            <person name="Spatafora J.W."/>
            <person name="Visel A."/>
            <person name="Grigoriev I.V."/>
        </authorList>
    </citation>
    <scope>NUCLEOTIDE SEQUENCE [LARGE SCALE GENOMIC DNA]</scope>
    <source>
        <strain evidence="6 7">68-887.2</strain>
    </source>
</reference>
<proteinExistence type="inferred from homology"/>
<dbReference type="AlphaFoldDB" id="A0A1Y2AK17"/>
<dbReference type="Gene3D" id="3.40.395.10">
    <property type="entry name" value="Adenoviral Proteinase, Chain A"/>
    <property type="match status" value="1"/>
</dbReference>
<accession>A0A1Y2AK17</accession>
<gene>
    <name evidence="6" type="ORF">BCR39DRAFT_369047</name>
</gene>
<dbReference type="PANTHER" id="PTHR12606:SF1">
    <property type="entry name" value="UBIQUITIN-LIKE-SPECIFIC PROTEASE 1A"/>
    <property type="match status" value="1"/>
</dbReference>
<comment type="similarity">
    <text evidence="1">Belongs to the peptidase C48 family.</text>
</comment>
<dbReference type="InterPro" id="IPR003653">
    <property type="entry name" value="Peptidase_C48_C"/>
</dbReference>
<organism evidence="6 7">
    <name type="scientific">Naematelia encephala</name>
    <dbReference type="NCBI Taxonomy" id="71784"/>
    <lineage>
        <taxon>Eukaryota</taxon>
        <taxon>Fungi</taxon>
        <taxon>Dikarya</taxon>
        <taxon>Basidiomycota</taxon>
        <taxon>Agaricomycotina</taxon>
        <taxon>Tremellomycetes</taxon>
        <taxon>Tremellales</taxon>
        <taxon>Naemateliaceae</taxon>
        <taxon>Naematelia</taxon>
    </lineage>
</organism>
<keyword evidence="7" id="KW-1185">Reference proteome</keyword>
<comment type="caution">
    <text evidence="6">The sequence shown here is derived from an EMBL/GenBank/DDBJ whole genome shotgun (WGS) entry which is preliminary data.</text>
</comment>
<dbReference type="GO" id="GO:0016926">
    <property type="term" value="P:protein desumoylation"/>
    <property type="evidence" value="ECO:0007669"/>
    <property type="project" value="TreeGrafter"/>
</dbReference>